<dbReference type="OrthoDB" id="5085613at2759"/>
<sequence length="143" mass="16738">MTYTGVLFLNYAFFERVEVNSNFFQQFNFTDSTNNYVYAEHTRKAITKVIFSSKVIRQALQVLDFTNNHVFSTPSWTHIYQDKQLQPPRQYDPLAIVLIRLESTLALKMAQAMEGEVDEAMRDMKRTWNEMAAENKGQVIVKK</sequence>
<accession>A0A0J9WMP4</accession>
<dbReference type="KEGG" id="fox:FOXG_19558"/>
<reference evidence="1" key="1">
    <citation type="submission" date="2007-04" db="EMBL/GenBank/DDBJ databases">
        <authorList>
            <consortium name="The Broad Institute Genome Sequencing Platform"/>
            <person name="Birren B."/>
            <person name="Lander E."/>
            <person name="Galagan J."/>
            <person name="Nusbaum C."/>
            <person name="Devon K."/>
            <person name="Ma L.-J."/>
            <person name="Jaffe D."/>
            <person name="Butler J."/>
            <person name="Alvarez P."/>
            <person name="Gnerre S."/>
            <person name="Grabherr M."/>
            <person name="Kleber M."/>
            <person name="Mauceli E."/>
            <person name="Brockman W."/>
            <person name="MacCallum I.A."/>
            <person name="Young S."/>
            <person name="LaButti K."/>
            <person name="DeCaprio D."/>
            <person name="Crawford M."/>
            <person name="Koehrsen M."/>
            <person name="Engels R."/>
            <person name="Montgomery P."/>
            <person name="Pearson M."/>
            <person name="Howarth C."/>
            <person name="Larson L."/>
            <person name="White J."/>
            <person name="O'Leary S."/>
            <person name="Kodira C."/>
            <person name="Zeng Q."/>
            <person name="Yandava C."/>
            <person name="Alvarado L."/>
            <person name="Kistler C."/>
            <person name="Shim W.-B."/>
            <person name="Kang S."/>
            <person name="Woloshuk C."/>
        </authorList>
    </citation>
    <scope>NUCLEOTIDE SEQUENCE</scope>
    <source>
        <strain evidence="1">4287</strain>
    </source>
</reference>
<reference evidence="1" key="2">
    <citation type="journal article" date="2010" name="Nature">
        <title>Comparative genomics reveals mobile pathogenicity chromosomes in Fusarium.</title>
        <authorList>
            <person name="Ma L.J."/>
            <person name="van der Does H.C."/>
            <person name="Borkovich K.A."/>
            <person name="Coleman J.J."/>
            <person name="Daboussi M.J."/>
            <person name="Di Pietro A."/>
            <person name="Dufresne M."/>
            <person name="Freitag M."/>
            <person name="Grabherr M."/>
            <person name="Henrissat B."/>
            <person name="Houterman P.M."/>
            <person name="Kang S."/>
            <person name="Shim W.B."/>
            <person name="Woloshuk C."/>
            <person name="Xie X."/>
            <person name="Xu J.R."/>
            <person name="Antoniw J."/>
            <person name="Baker S.E."/>
            <person name="Bluhm B.H."/>
            <person name="Breakspear A."/>
            <person name="Brown D.W."/>
            <person name="Butchko R.A."/>
            <person name="Chapman S."/>
            <person name="Coulson R."/>
            <person name="Coutinho P.M."/>
            <person name="Danchin E.G."/>
            <person name="Diener A."/>
            <person name="Gale L.R."/>
            <person name="Gardiner D.M."/>
            <person name="Goff S."/>
            <person name="Hammond-Kosack K.E."/>
            <person name="Hilburn K."/>
            <person name="Hua-Van A."/>
            <person name="Jonkers W."/>
            <person name="Kazan K."/>
            <person name="Kodira C.D."/>
            <person name="Koehrsen M."/>
            <person name="Kumar L."/>
            <person name="Lee Y.H."/>
            <person name="Li L."/>
            <person name="Manners J.M."/>
            <person name="Miranda-Saavedra D."/>
            <person name="Mukherjee M."/>
            <person name="Park G."/>
            <person name="Park J."/>
            <person name="Park S.Y."/>
            <person name="Proctor R.H."/>
            <person name="Regev A."/>
            <person name="Ruiz-Roldan M.C."/>
            <person name="Sain D."/>
            <person name="Sakthikumar S."/>
            <person name="Sykes S."/>
            <person name="Schwartz D.C."/>
            <person name="Turgeon B.G."/>
            <person name="Wapinski I."/>
            <person name="Yoder O."/>
            <person name="Young S."/>
            <person name="Zeng Q."/>
            <person name="Zhou S."/>
            <person name="Galagan J."/>
            <person name="Cuomo C.A."/>
            <person name="Kistler H.C."/>
            <person name="Rep M."/>
        </authorList>
    </citation>
    <scope>NUCLEOTIDE SEQUENCE [LARGE SCALE GENOMIC DNA]</scope>
    <source>
        <strain evidence="1">4287</strain>
    </source>
</reference>
<gene>
    <name evidence="1" type="ORF">FOXG_19558</name>
</gene>
<dbReference type="GeneID" id="28960264"/>
<dbReference type="VEuPathDB" id="FungiDB:FOXG_19558"/>
<dbReference type="EMBL" id="DS231703">
    <property type="protein sequence ID" value="KNB05887.1"/>
    <property type="molecule type" value="Genomic_DNA"/>
</dbReference>
<evidence type="ECO:0000313" key="1">
    <source>
        <dbReference type="EMBL" id="KNB05887.1"/>
    </source>
</evidence>
<protein>
    <submittedName>
        <fullName evidence="1">Uncharacterized protein</fullName>
    </submittedName>
</protein>
<evidence type="ECO:0000313" key="2">
    <source>
        <dbReference type="Proteomes" id="UP000009097"/>
    </source>
</evidence>
<dbReference type="AlphaFoldDB" id="A0A0J9WMP4"/>
<name>A0A0J9WMP4_FUSO4</name>
<dbReference type="Proteomes" id="UP000009097">
    <property type="component" value="Unassembled WGS sequence"/>
</dbReference>
<proteinExistence type="predicted"/>
<dbReference type="RefSeq" id="XP_018243932.1">
    <property type="nucleotide sequence ID" value="XM_018399795.1"/>
</dbReference>
<organism evidence="1 2">
    <name type="scientific">Fusarium oxysporum f. sp. lycopersici (strain 4287 / CBS 123668 / FGSC 9935 / NRRL 34936)</name>
    <name type="common">Fusarium vascular wilt of tomato</name>
    <dbReference type="NCBI Taxonomy" id="426428"/>
    <lineage>
        <taxon>Eukaryota</taxon>
        <taxon>Fungi</taxon>
        <taxon>Dikarya</taxon>
        <taxon>Ascomycota</taxon>
        <taxon>Pezizomycotina</taxon>
        <taxon>Sordariomycetes</taxon>
        <taxon>Hypocreomycetidae</taxon>
        <taxon>Hypocreales</taxon>
        <taxon>Nectriaceae</taxon>
        <taxon>Fusarium</taxon>
        <taxon>Fusarium oxysporum species complex</taxon>
    </lineage>
</organism>